<dbReference type="Gene3D" id="1.20.1280.50">
    <property type="match status" value="1"/>
</dbReference>
<dbReference type="PANTHER" id="PTHR38926">
    <property type="entry name" value="F-BOX DOMAIN CONTAINING PROTEIN, EXPRESSED"/>
    <property type="match status" value="1"/>
</dbReference>
<feature type="coiled-coil region" evidence="1">
    <location>
        <begin position="37"/>
        <end position="64"/>
    </location>
</feature>
<dbReference type="InterPro" id="IPR036047">
    <property type="entry name" value="F-box-like_dom_sf"/>
</dbReference>
<feature type="domain" description="F-box" evidence="2">
    <location>
        <begin position="65"/>
        <end position="120"/>
    </location>
</feature>
<accession>A0A8H6HK46</accession>
<dbReference type="Pfam" id="PF12937">
    <property type="entry name" value="F-box-like"/>
    <property type="match status" value="1"/>
</dbReference>
<evidence type="ECO:0000256" key="1">
    <source>
        <dbReference type="SAM" id="Coils"/>
    </source>
</evidence>
<gene>
    <name evidence="3" type="ORF">DFP72DRAFT_916154</name>
</gene>
<comment type="caution">
    <text evidence="3">The sequence shown here is derived from an EMBL/GenBank/DDBJ whole genome shotgun (WGS) entry which is preliminary data.</text>
</comment>
<keyword evidence="1" id="KW-0175">Coiled coil</keyword>
<dbReference type="PANTHER" id="PTHR38926:SF72">
    <property type="entry name" value="IM:7136021-RELATED"/>
    <property type="match status" value="1"/>
</dbReference>
<dbReference type="EMBL" id="JACGCI010000070">
    <property type="protein sequence ID" value="KAF6748509.1"/>
    <property type="molecule type" value="Genomic_DNA"/>
</dbReference>
<dbReference type="Proteomes" id="UP000521943">
    <property type="component" value="Unassembled WGS sequence"/>
</dbReference>
<dbReference type="OrthoDB" id="3365698at2759"/>
<dbReference type="SUPFAM" id="SSF52047">
    <property type="entry name" value="RNI-like"/>
    <property type="match status" value="1"/>
</dbReference>
<dbReference type="AlphaFoldDB" id="A0A8H6HK46"/>
<sequence length="541" mass="61380">MPLASHSKMDIDHDLSRIYLSNEIPTPTETASIQLEVDAIMGNMSFLQAQLQELEERLRVRRGALTSVRRVPPEILAEIFSNLVTEDLDSEGRDTVLDLGLVCKSWRRATLGSHRLWAGISVNQDQCNETSQGRIITWLNRSGDLPKTFKFDSLDPDYCDRGEPCQMSSPTLINLLSLGPKLHKLILQCSSHECFRTFLEEIGPKPDLMNPRPWDTLQSLELELTTEDPWDEPLEASSSMFHHLPQLENLDLHLPLSGTAFEINPTHARFVDINIPPRLLQGLKAFTIHCDWEGSHILAMLEHCKNLESLTIDLRGGNVNWYDGNDILVRKFTELRLLLPKVHTICLESVPDIEMLDLLRAPSLQDLHIEMESDGYEDPSEMELKEPLLRFITASNCQKTLRSLHLRKLVVYARELARTFFELPSLTGITLDRCRFEESLFWGQMEDFAVRSAGRRGSSDDSLCLPHLQELQTLCIPVEGPLLSAVAKFLKVNREINPLPCSWKVSYRTVMKAEVAVRGDLDDLSHDGVSFHVLPSESFGD</sequence>
<dbReference type="InterPro" id="IPR001810">
    <property type="entry name" value="F-box_dom"/>
</dbReference>
<dbReference type="CDD" id="cd09917">
    <property type="entry name" value="F-box_SF"/>
    <property type="match status" value="1"/>
</dbReference>
<dbReference type="Gene3D" id="3.80.10.10">
    <property type="entry name" value="Ribonuclease Inhibitor"/>
    <property type="match status" value="1"/>
</dbReference>
<reference evidence="3 4" key="1">
    <citation type="submission" date="2020-07" db="EMBL/GenBank/DDBJ databases">
        <title>Comparative genomics of pyrophilous fungi reveals a link between fire events and developmental genes.</title>
        <authorList>
            <consortium name="DOE Joint Genome Institute"/>
            <person name="Steindorff A.S."/>
            <person name="Carver A."/>
            <person name="Calhoun S."/>
            <person name="Stillman K."/>
            <person name="Liu H."/>
            <person name="Lipzen A."/>
            <person name="Pangilinan J."/>
            <person name="Labutti K."/>
            <person name="Bruns T.D."/>
            <person name="Grigoriev I.V."/>
        </authorList>
    </citation>
    <scope>NUCLEOTIDE SEQUENCE [LARGE SCALE GENOMIC DNA]</scope>
    <source>
        <strain evidence="3 4">CBS 144469</strain>
    </source>
</reference>
<protein>
    <recommendedName>
        <fullName evidence="2">F-box domain-containing protein</fullName>
    </recommendedName>
</protein>
<dbReference type="SUPFAM" id="SSF81383">
    <property type="entry name" value="F-box domain"/>
    <property type="match status" value="1"/>
</dbReference>
<keyword evidence="4" id="KW-1185">Reference proteome</keyword>
<dbReference type="InterPro" id="IPR032675">
    <property type="entry name" value="LRR_dom_sf"/>
</dbReference>
<dbReference type="PROSITE" id="PS50181">
    <property type="entry name" value="FBOX"/>
    <property type="match status" value="1"/>
</dbReference>
<organism evidence="3 4">
    <name type="scientific">Ephemerocybe angulata</name>
    <dbReference type="NCBI Taxonomy" id="980116"/>
    <lineage>
        <taxon>Eukaryota</taxon>
        <taxon>Fungi</taxon>
        <taxon>Dikarya</taxon>
        <taxon>Basidiomycota</taxon>
        <taxon>Agaricomycotina</taxon>
        <taxon>Agaricomycetes</taxon>
        <taxon>Agaricomycetidae</taxon>
        <taxon>Agaricales</taxon>
        <taxon>Agaricineae</taxon>
        <taxon>Psathyrellaceae</taxon>
        <taxon>Ephemerocybe</taxon>
    </lineage>
</organism>
<evidence type="ECO:0000259" key="2">
    <source>
        <dbReference type="PROSITE" id="PS50181"/>
    </source>
</evidence>
<name>A0A8H6HK46_9AGAR</name>
<proteinExistence type="predicted"/>
<evidence type="ECO:0000313" key="3">
    <source>
        <dbReference type="EMBL" id="KAF6748509.1"/>
    </source>
</evidence>
<evidence type="ECO:0000313" key="4">
    <source>
        <dbReference type="Proteomes" id="UP000521943"/>
    </source>
</evidence>